<dbReference type="GO" id="GO:0009821">
    <property type="term" value="P:alkaloid biosynthetic process"/>
    <property type="evidence" value="ECO:0007669"/>
    <property type="project" value="UniProtKB-ARBA"/>
</dbReference>
<dbReference type="AlphaFoldDB" id="A0ABD2YPH5"/>
<dbReference type="CDD" id="cd02440">
    <property type="entry name" value="AdoMet_MTases"/>
    <property type="match status" value="1"/>
</dbReference>
<evidence type="ECO:0000259" key="9">
    <source>
        <dbReference type="Pfam" id="PF00891"/>
    </source>
</evidence>
<keyword evidence="12" id="KW-1185">Reference proteome</keyword>
<dbReference type="Pfam" id="PF08100">
    <property type="entry name" value="Dimerisation"/>
    <property type="match status" value="1"/>
</dbReference>
<dbReference type="InterPro" id="IPR016461">
    <property type="entry name" value="COMT-like"/>
</dbReference>
<dbReference type="InterPro" id="IPR001077">
    <property type="entry name" value="COMT_C"/>
</dbReference>
<evidence type="ECO:0000259" key="10">
    <source>
        <dbReference type="Pfam" id="PF08100"/>
    </source>
</evidence>
<dbReference type="FunFam" id="3.40.50.150:FF:000057">
    <property type="entry name" value="O-methyltransferase ZRP4"/>
    <property type="match status" value="1"/>
</dbReference>
<evidence type="ECO:0000256" key="2">
    <source>
        <dbReference type="ARBA" id="ARBA00022603"/>
    </source>
</evidence>
<dbReference type="SUPFAM" id="SSF53335">
    <property type="entry name" value="S-adenosyl-L-methionine-dependent methyltransferases"/>
    <property type="match status" value="1"/>
</dbReference>
<evidence type="ECO:0000256" key="5">
    <source>
        <dbReference type="ARBA" id="ARBA00034481"/>
    </source>
</evidence>
<proteinExistence type="inferred from homology"/>
<dbReference type="InterPro" id="IPR036388">
    <property type="entry name" value="WH-like_DNA-bd_sf"/>
</dbReference>
<feature type="active site" description="Proton acceptor" evidence="8">
    <location>
        <position position="254"/>
    </location>
</feature>
<dbReference type="PROSITE" id="PS51683">
    <property type="entry name" value="SAM_OMT_II"/>
    <property type="match status" value="1"/>
</dbReference>
<dbReference type="GO" id="GO:0008168">
    <property type="term" value="F:methyltransferase activity"/>
    <property type="evidence" value="ECO:0007669"/>
    <property type="project" value="UniProtKB-KW"/>
</dbReference>
<sequence length="350" mass="39550">MEKVVENPIDLLDAQTHISKELLNFTKSASLKCALELGIQEVIQKHGKPINLSELTSSFPINPSKSHHIYRLMRHLVNAGFLAEDKDGCYALTPVTRVLLNDEPLNTRPLVYLTHDPVMMKPWNFLTEWFQNDDHSPFNTAHGRSLWDFNSRDPGFRKLFNEAMAGESQLTTEVLVTECKYVFEGLKSLVDVGGGTGTVARAIAKTFPDLKCTVFDLPHVVANQEGTENLDFVAGNMLEKIPSANAIMLKWVLHSWSDEDCLNILKSCKKAIPDKDKGGKVITIDVVIESHTEDNKLLLLKISLDMQMMVICGAKERSEKEWAKIFWDAGFNDYKLFPVLRSRCIIEIYP</sequence>
<evidence type="ECO:0000256" key="4">
    <source>
        <dbReference type="ARBA" id="ARBA00022691"/>
    </source>
</evidence>
<evidence type="ECO:0000256" key="6">
    <source>
        <dbReference type="ARBA" id="ARBA00093209"/>
    </source>
</evidence>
<dbReference type="InterPro" id="IPR029063">
    <property type="entry name" value="SAM-dependent_MTases_sf"/>
</dbReference>
<organism evidence="11 12">
    <name type="scientific">Cinchona calisaya</name>
    <dbReference type="NCBI Taxonomy" id="153742"/>
    <lineage>
        <taxon>Eukaryota</taxon>
        <taxon>Viridiplantae</taxon>
        <taxon>Streptophyta</taxon>
        <taxon>Embryophyta</taxon>
        <taxon>Tracheophyta</taxon>
        <taxon>Spermatophyta</taxon>
        <taxon>Magnoliopsida</taxon>
        <taxon>eudicotyledons</taxon>
        <taxon>Gunneridae</taxon>
        <taxon>Pentapetalae</taxon>
        <taxon>asterids</taxon>
        <taxon>lamiids</taxon>
        <taxon>Gentianales</taxon>
        <taxon>Rubiaceae</taxon>
        <taxon>Cinchonoideae</taxon>
        <taxon>Cinchoneae</taxon>
        <taxon>Cinchona</taxon>
    </lineage>
</organism>
<accession>A0ABD2YPH5</accession>
<reference evidence="11 12" key="1">
    <citation type="submission" date="2024-11" db="EMBL/GenBank/DDBJ databases">
        <title>A near-complete genome assembly of Cinchona calisaya.</title>
        <authorList>
            <person name="Lian D.C."/>
            <person name="Zhao X.W."/>
            <person name="Wei L."/>
        </authorList>
    </citation>
    <scope>NUCLEOTIDE SEQUENCE [LARGE SCALE GENOMIC DNA]</scope>
    <source>
        <tissue evidence="11">Nenye</tissue>
    </source>
</reference>
<evidence type="ECO:0000313" key="11">
    <source>
        <dbReference type="EMBL" id="KAL3509285.1"/>
    </source>
</evidence>
<comment type="similarity">
    <text evidence="5">Belongs to the class I-like SAM-binding methyltransferase superfamily. Cation-independent O-methyltransferase family. COMT subfamily.</text>
</comment>
<dbReference type="InterPro" id="IPR036390">
    <property type="entry name" value="WH_DNA-bd_sf"/>
</dbReference>
<feature type="domain" description="O-methyltransferase dimerisation" evidence="10">
    <location>
        <begin position="23"/>
        <end position="101"/>
    </location>
</feature>
<dbReference type="Pfam" id="PF00891">
    <property type="entry name" value="Methyltransf_2"/>
    <property type="match status" value="1"/>
</dbReference>
<comment type="catalytic activity">
    <reaction evidence="6">
        <text>7'-O-demethylcephaeline + S-adenosyl-L-methionine = cephaeline + S-adenosyl-L-homocysteine + H(+)</text>
        <dbReference type="Rhea" id="RHEA:80555"/>
        <dbReference type="ChEBI" id="CHEBI:15378"/>
        <dbReference type="ChEBI" id="CHEBI:57856"/>
        <dbReference type="ChEBI" id="CHEBI:59789"/>
        <dbReference type="ChEBI" id="CHEBI:231587"/>
        <dbReference type="ChEBI" id="CHEBI:231589"/>
        <dbReference type="EC" id="2.1.1.395"/>
    </reaction>
    <physiologicalReaction direction="left-to-right" evidence="6">
        <dbReference type="Rhea" id="RHEA:80556"/>
    </physiologicalReaction>
</comment>
<feature type="domain" description="O-methyltransferase C-terminal" evidence="9">
    <location>
        <begin position="123"/>
        <end position="332"/>
    </location>
</feature>
<evidence type="ECO:0000313" key="12">
    <source>
        <dbReference type="Proteomes" id="UP001630127"/>
    </source>
</evidence>
<evidence type="ECO:0000256" key="7">
    <source>
        <dbReference type="ARBA" id="ARBA00093595"/>
    </source>
</evidence>
<name>A0ABD2YPH5_9GENT</name>
<keyword evidence="4" id="KW-0949">S-adenosyl-L-methionine</keyword>
<keyword evidence="2" id="KW-0489">Methyltransferase</keyword>
<evidence type="ECO:0000256" key="1">
    <source>
        <dbReference type="ARBA" id="ARBA00022589"/>
    </source>
</evidence>
<dbReference type="PIRSF" id="PIRSF005739">
    <property type="entry name" value="O-mtase"/>
    <property type="match status" value="1"/>
</dbReference>
<dbReference type="InterPro" id="IPR012967">
    <property type="entry name" value="COMT_dimerisation"/>
</dbReference>
<dbReference type="Proteomes" id="UP001630127">
    <property type="component" value="Unassembled WGS sequence"/>
</dbReference>
<dbReference type="Gene3D" id="3.40.50.150">
    <property type="entry name" value="Vaccinia Virus protein VP39"/>
    <property type="match status" value="1"/>
</dbReference>
<dbReference type="PANTHER" id="PTHR11746">
    <property type="entry name" value="O-METHYLTRANSFERASE"/>
    <property type="match status" value="1"/>
</dbReference>
<protein>
    <recommendedName>
        <fullName evidence="7">7'-O-demethylcephaeline methyltransferase</fullName>
        <ecNumber evidence="7">2.1.1.395</ecNumber>
    </recommendedName>
</protein>
<gene>
    <name evidence="11" type="ORF">ACH5RR_028686</name>
</gene>
<dbReference type="Gene3D" id="1.10.10.10">
    <property type="entry name" value="Winged helix-like DNA-binding domain superfamily/Winged helix DNA-binding domain"/>
    <property type="match status" value="1"/>
</dbReference>
<dbReference type="SUPFAM" id="SSF46785">
    <property type="entry name" value="Winged helix' DNA-binding domain"/>
    <property type="match status" value="1"/>
</dbReference>
<evidence type="ECO:0000256" key="3">
    <source>
        <dbReference type="ARBA" id="ARBA00022679"/>
    </source>
</evidence>
<dbReference type="EC" id="2.1.1.395" evidence="7"/>
<dbReference type="EMBL" id="JBJUIK010000012">
    <property type="protein sequence ID" value="KAL3509285.1"/>
    <property type="molecule type" value="Genomic_DNA"/>
</dbReference>
<dbReference type="GO" id="GO:0032259">
    <property type="term" value="P:methylation"/>
    <property type="evidence" value="ECO:0007669"/>
    <property type="project" value="UniProtKB-KW"/>
</dbReference>
<keyword evidence="3" id="KW-0808">Transferase</keyword>
<keyword evidence="1" id="KW-0017">Alkaloid metabolism</keyword>
<evidence type="ECO:0000256" key="8">
    <source>
        <dbReference type="PIRSR" id="PIRSR005739-1"/>
    </source>
</evidence>
<comment type="caution">
    <text evidence="11">The sequence shown here is derived from an EMBL/GenBank/DDBJ whole genome shotgun (WGS) entry which is preliminary data.</text>
</comment>